<dbReference type="InterPro" id="IPR044961">
    <property type="entry name" value="MS5/SDI1"/>
</dbReference>
<keyword evidence="5" id="KW-0539">Nucleus</keyword>
<evidence type="ECO:0000313" key="9">
    <source>
        <dbReference type="EMBL" id="PSR98745.1"/>
    </source>
</evidence>
<dbReference type="Gramene" id="PSR98745">
    <property type="protein sequence ID" value="PSR98745"/>
    <property type="gene ID" value="CEY00_Acc25269"/>
</dbReference>
<dbReference type="SMART" id="SM00028">
    <property type="entry name" value="TPR"/>
    <property type="match status" value="1"/>
</dbReference>
<name>A0A2R6PYE1_ACTCC</name>
<proteinExistence type="inferred from homology"/>
<comment type="subcellular location">
    <subcellularLocation>
        <location evidence="1">Nucleus</location>
    </subcellularLocation>
</comment>
<keyword evidence="2" id="KW-0677">Repeat</keyword>
<dbReference type="PROSITE" id="PS50005">
    <property type="entry name" value="TPR"/>
    <property type="match status" value="1"/>
</dbReference>
<accession>A0A2R6PYE1</accession>
<dbReference type="SUPFAM" id="SSF48452">
    <property type="entry name" value="TPR-like"/>
    <property type="match status" value="1"/>
</dbReference>
<comment type="caution">
    <text evidence="9">The sequence shown here is derived from an EMBL/GenBank/DDBJ whole genome shotgun (WGS) entry which is preliminary data.</text>
</comment>
<sequence length="622" mass="70634">MWMNNKNFPAKGFSTPPPTGNWRRWSPGSPPARPLSETKPNFKADRFHVIHKVPAGDSPYVRAKHVQLIEKDPSRAISLFWAAINSGDRVDSALKDMAVVMKQLNRSDEAIEAIKSFRHLCPYESQESLDNVLLELYKRSGRIEEQIEMLCHKVKTIEEGMSFRGKRTKSARSQGKKIQITLEQEYSRLLGNLAWAYLQQNNFRSAEELYRKALSFEADKNKQCNLAICLMHMNRMTEAKLLLQTIRASPMDGHVDDSYVKSFERATEMLTELESQTGEMPIGGDDTRFTSSINRDFEKLHSFENGGQNYVSEHDMKIESSRLTSFVGGALKKGSYSENPYERTADLTDGSSYKKAYDSPVPARGITKVPFTQPRRCMWSFSCRDQRREALWGDSAVGGCSRKLSFEKPMAHENCNRQVPSSTHVMSNASLHKSENGSLCPVEAFSNGNCDRSSNIYTASRWSETVENKSQKFDCSHEHVADNANPSYKSKTSWADMVEEDEQELLSRCSDEWYGDDNENLNSNIVYPALTPVHETDKLSQKIESFDIKDGYCTQPESAASSMNKTARRSLCFNQQQKPGKTDDYCSSPLPLKFEGNHNRPLLRKNRLQVFKDITLSADSPR</sequence>
<evidence type="ECO:0000256" key="4">
    <source>
        <dbReference type="ARBA" id="ARBA00023054"/>
    </source>
</evidence>
<keyword evidence="10" id="KW-1185">Reference proteome</keyword>
<feature type="repeat" description="TPR" evidence="7">
    <location>
        <begin position="187"/>
        <end position="220"/>
    </location>
</feature>
<dbReference type="Proteomes" id="UP000241394">
    <property type="component" value="Chromosome LG22"/>
</dbReference>
<dbReference type="OMA" id="MDESCTK"/>
<evidence type="ECO:0000256" key="8">
    <source>
        <dbReference type="SAM" id="MobiDB-lite"/>
    </source>
</evidence>
<evidence type="ECO:0000313" key="10">
    <source>
        <dbReference type="Proteomes" id="UP000241394"/>
    </source>
</evidence>
<dbReference type="Gene3D" id="1.25.40.10">
    <property type="entry name" value="Tetratricopeptide repeat domain"/>
    <property type="match status" value="1"/>
</dbReference>
<evidence type="ECO:0000256" key="6">
    <source>
        <dbReference type="ARBA" id="ARBA00025750"/>
    </source>
</evidence>
<keyword evidence="4" id="KW-0175">Coiled coil</keyword>
<dbReference type="InParanoid" id="A0A2R6PYE1"/>
<dbReference type="EMBL" id="NKQK01000022">
    <property type="protein sequence ID" value="PSR98745.1"/>
    <property type="molecule type" value="Genomic_DNA"/>
</dbReference>
<evidence type="ECO:0000256" key="2">
    <source>
        <dbReference type="ARBA" id="ARBA00022737"/>
    </source>
</evidence>
<dbReference type="InterPro" id="IPR011990">
    <property type="entry name" value="TPR-like_helical_dom_sf"/>
</dbReference>
<evidence type="ECO:0000256" key="7">
    <source>
        <dbReference type="PROSITE-ProRule" id="PRU00339"/>
    </source>
</evidence>
<dbReference type="OrthoDB" id="1620277at2759"/>
<dbReference type="STRING" id="1590841.A0A2R6PYE1"/>
<evidence type="ECO:0000256" key="3">
    <source>
        <dbReference type="ARBA" id="ARBA00022803"/>
    </source>
</evidence>
<reference evidence="10" key="2">
    <citation type="journal article" date="2018" name="BMC Genomics">
        <title>A manually annotated Actinidia chinensis var. chinensis (kiwifruit) genome highlights the challenges associated with draft genomes and gene prediction in plants.</title>
        <authorList>
            <person name="Pilkington S.M."/>
            <person name="Crowhurst R."/>
            <person name="Hilario E."/>
            <person name="Nardozza S."/>
            <person name="Fraser L."/>
            <person name="Peng Y."/>
            <person name="Gunaseelan K."/>
            <person name="Simpson R."/>
            <person name="Tahir J."/>
            <person name="Deroles S.C."/>
            <person name="Templeton K."/>
            <person name="Luo Z."/>
            <person name="Davy M."/>
            <person name="Cheng C."/>
            <person name="McNeilage M."/>
            <person name="Scaglione D."/>
            <person name="Liu Y."/>
            <person name="Zhang Q."/>
            <person name="Datson P."/>
            <person name="De Silva N."/>
            <person name="Gardiner S.E."/>
            <person name="Bassett H."/>
            <person name="Chagne D."/>
            <person name="McCallum J."/>
            <person name="Dzierzon H."/>
            <person name="Deng C."/>
            <person name="Wang Y.Y."/>
            <person name="Barron L."/>
            <person name="Manako K."/>
            <person name="Bowen J."/>
            <person name="Foster T.M."/>
            <person name="Erridge Z.A."/>
            <person name="Tiffin H."/>
            <person name="Waite C.N."/>
            <person name="Davies K.M."/>
            <person name="Grierson E.P."/>
            <person name="Laing W.A."/>
            <person name="Kirk R."/>
            <person name="Chen X."/>
            <person name="Wood M."/>
            <person name="Montefiori M."/>
            <person name="Brummell D.A."/>
            <person name="Schwinn K.E."/>
            <person name="Catanach A."/>
            <person name="Fullerton C."/>
            <person name="Li D."/>
            <person name="Meiyalaghan S."/>
            <person name="Nieuwenhuizen N."/>
            <person name="Read N."/>
            <person name="Prakash R."/>
            <person name="Hunter D."/>
            <person name="Zhang H."/>
            <person name="McKenzie M."/>
            <person name="Knabel M."/>
            <person name="Harris A."/>
            <person name="Allan A.C."/>
            <person name="Gleave A."/>
            <person name="Chen A."/>
            <person name="Janssen B.J."/>
            <person name="Plunkett B."/>
            <person name="Ampomah-Dwamena C."/>
            <person name="Voogd C."/>
            <person name="Leif D."/>
            <person name="Lafferty D."/>
            <person name="Souleyre E.J.F."/>
            <person name="Varkonyi-Gasic E."/>
            <person name="Gambi F."/>
            <person name="Hanley J."/>
            <person name="Yao J.L."/>
            <person name="Cheung J."/>
            <person name="David K.M."/>
            <person name="Warren B."/>
            <person name="Marsh K."/>
            <person name="Snowden K.C."/>
            <person name="Lin-Wang K."/>
            <person name="Brian L."/>
            <person name="Martinez-Sanchez M."/>
            <person name="Wang M."/>
            <person name="Ileperuma N."/>
            <person name="Macnee N."/>
            <person name="Campin R."/>
            <person name="McAtee P."/>
            <person name="Drummond R.S.M."/>
            <person name="Espley R.V."/>
            <person name="Ireland H.S."/>
            <person name="Wu R."/>
            <person name="Atkinson R.G."/>
            <person name="Karunairetnam S."/>
            <person name="Bulley S."/>
            <person name="Chunkath S."/>
            <person name="Hanley Z."/>
            <person name="Storey R."/>
            <person name="Thrimawithana A.H."/>
            <person name="Thomson S."/>
            <person name="David C."/>
            <person name="Testolin R."/>
            <person name="Huang H."/>
            <person name="Hellens R.P."/>
            <person name="Schaffer R.J."/>
        </authorList>
    </citation>
    <scope>NUCLEOTIDE SEQUENCE [LARGE SCALE GENOMIC DNA]</scope>
    <source>
        <strain evidence="10">cv. Red5</strain>
    </source>
</reference>
<feature type="region of interest" description="Disordered" evidence="8">
    <location>
        <begin position="1"/>
        <end position="38"/>
    </location>
</feature>
<dbReference type="PANTHER" id="PTHR36326">
    <property type="entry name" value="PROTEIN POLLENLESS 3-LIKE 2"/>
    <property type="match status" value="1"/>
</dbReference>
<dbReference type="InterPro" id="IPR019734">
    <property type="entry name" value="TPR_rpt"/>
</dbReference>
<comment type="similarity">
    <text evidence="6">Belongs to the MS5 protein family.</text>
</comment>
<dbReference type="Pfam" id="PF13181">
    <property type="entry name" value="TPR_8"/>
    <property type="match status" value="1"/>
</dbReference>
<evidence type="ECO:0000256" key="1">
    <source>
        <dbReference type="ARBA" id="ARBA00004123"/>
    </source>
</evidence>
<dbReference type="AlphaFoldDB" id="A0A2R6PYE1"/>
<evidence type="ECO:0000256" key="5">
    <source>
        <dbReference type="ARBA" id="ARBA00023242"/>
    </source>
</evidence>
<protein>
    <submittedName>
        <fullName evidence="9">Protein POLLENLESS like</fullName>
    </submittedName>
</protein>
<gene>
    <name evidence="9" type="ORF">CEY00_Acc25269</name>
</gene>
<reference evidence="9 10" key="1">
    <citation type="submission" date="2017-07" db="EMBL/GenBank/DDBJ databases">
        <title>An improved, manually edited Actinidia chinensis var. chinensis (kiwifruit) genome highlights the challenges associated with draft genomes and gene prediction in plants.</title>
        <authorList>
            <person name="Pilkington S."/>
            <person name="Crowhurst R."/>
            <person name="Hilario E."/>
            <person name="Nardozza S."/>
            <person name="Fraser L."/>
            <person name="Peng Y."/>
            <person name="Gunaseelan K."/>
            <person name="Simpson R."/>
            <person name="Tahir J."/>
            <person name="Deroles S."/>
            <person name="Templeton K."/>
            <person name="Luo Z."/>
            <person name="Davy M."/>
            <person name="Cheng C."/>
            <person name="Mcneilage M."/>
            <person name="Scaglione D."/>
            <person name="Liu Y."/>
            <person name="Zhang Q."/>
            <person name="Datson P."/>
            <person name="De Silva N."/>
            <person name="Gardiner S."/>
            <person name="Bassett H."/>
            <person name="Chagne D."/>
            <person name="Mccallum J."/>
            <person name="Dzierzon H."/>
            <person name="Deng C."/>
            <person name="Wang Y.-Y."/>
            <person name="Barron N."/>
            <person name="Manako K."/>
            <person name="Bowen J."/>
            <person name="Foster T."/>
            <person name="Erridge Z."/>
            <person name="Tiffin H."/>
            <person name="Waite C."/>
            <person name="Davies K."/>
            <person name="Grierson E."/>
            <person name="Laing W."/>
            <person name="Kirk R."/>
            <person name="Chen X."/>
            <person name="Wood M."/>
            <person name="Montefiori M."/>
            <person name="Brummell D."/>
            <person name="Schwinn K."/>
            <person name="Catanach A."/>
            <person name="Fullerton C."/>
            <person name="Li D."/>
            <person name="Meiyalaghan S."/>
            <person name="Nieuwenhuizen N."/>
            <person name="Read N."/>
            <person name="Prakash R."/>
            <person name="Hunter D."/>
            <person name="Zhang H."/>
            <person name="Mckenzie M."/>
            <person name="Knabel M."/>
            <person name="Harris A."/>
            <person name="Allan A."/>
            <person name="Chen A."/>
            <person name="Janssen B."/>
            <person name="Plunkett B."/>
            <person name="Dwamena C."/>
            <person name="Voogd C."/>
            <person name="Leif D."/>
            <person name="Lafferty D."/>
            <person name="Souleyre E."/>
            <person name="Varkonyi-Gasic E."/>
            <person name="Gambi F."/>
            <person name="Hanley J."/>
            <person name="Yao J.-L."/>
            <person name="Cheung J."/>
            <person name="David K."/>
            <person name="Warren B."/>
            <person name="Marsh K."/>
            <person name="Snowden K."/>
            <person name="Lin-Wang K."/>
            <person name="Brian L."/>
            <person name="Martinez-Sanchez M."/>
            <person name="Wang M."/>
            <person name="Ileperuma N."/>
            <person name="Macnee N."/>
            <person name="Campin R."/>
            <person name="Mcatee P."/>
            <person name="Drummond R."/>
            <person name="Espley R."/>
            <person name="Ireland H."/>
            <person name="Wu R."/>
            <person name="Atkinson R."/>
            <person name="Karunairetnam S."/>
            <person name="Bulley S."/>
            <person name="Chunkath S."/>
            <person name="Hanley Z."/>
            <person name="Storey R."/>
            <person name="Thrimawithana A."/>
            <person name="Thomson S."/>
            <person name="David C."/>
            <person name="Testolin R."/>
        </authorList>
    </citation>
    <scope>NUCLEOTIDE SEQUENCE [LARGE SCALE GENOMIC DNA]</scope>
    <source>
        <strain evidence="10">cv. Red5</strain>
        <tissue evidence="9">Young leaf</tissue>
    </source>
</reference>
<dbReference type="GO" id="GO:0005634">
    <property type="term" value="C:nucleus"/>
    <property type="evidence" value="ECO:0007669"/>
    <property type="project" value="UniProtKB-SubCell"/>
</dbReference>
<keyword evidence="3 7" id="KW-0802">TPR repeat</keyword>
<organism evidence="9 10">
    <name type="scientific">Actinidia chinensis var. chinensis</name>
    <name type="common">Chinese soft-hair kiwi</name>
    <dbReference type="NCBI Taxonomy" id="1590841"/>
    <lineage>
        <taxon>Eukaryota</taxon>
        <taxon>Viridiplantae</taxon>
        <taxon>Streptophyta</taxon>
        <taxon>Embryophyta</taxon>
        <taxon>Tracheophyta</taxon>
        <taxon>Spermatophyta</taxon>
        <taxon>Magnoliopsida</taxon>
        <taxon>eudicotyledons</taxon>
        <taxon>Gunneridae</taxon>
        <taxon>Pentapetalae</taxon>
        <taxon>asterids</taxon>
        <taxon>Ericales</taxon>
        <taxon>Actinidiaceae</taxon>
        <taxon>Actinidia</taxon>
    </lineage>
</organism>
<dbReference type="PANTHER" id="PTHR36326:SF4">
    <property type="entry name" value="PROTEIN POLLENLESS 3-LIKE 1"/>
    <property type="match status" value="1"/>
</dbReference>